<reference evidence="1" key="1">
    <citation type="submission" date="2022-03" db="EMBL/GenBank/DDBJ databases">
        <title>Streptomyces 7R015 and 7R016 isolated from Barleria lupulina in Thailand.</title>
        <authorList>
            <person name="Kanchanasin P."/>
            <person name="Phongsopitanun W."/>
            <person name="Tanasupawat S."/>
        </authorList>
    </citation>
    <scope>NUCLEOTIDE SEQUENCE</scope>
    <source>
        <strain evidence="1">7R015</strain>
    </source>
</reference>
<comment type="caution">
    <text evidence="1">The sequence shown here is derived from an EMBL/GenBank/DDBJ whole genome shotgun (WGS) entry which is preliminary data.</text>
</comment>
<dbReference type="Proteomes" id="UP001165269">
    <property type="component" value="Unassembled WGS sequence"/>
</dbReference>
<accession>A0ABS9YNR9</accession>
<dbReference type="SUPFAM" id="SSF54909">
    <property type="entry name" value="Dimeric alpha+beta barrel"/>
    <property type="match status" value="1"/>
</dbReference>
<sequence>MYAVVGVWSMDESRHEEQQRTLHEQIVPLTRKQPGFVTGYWMRDAETGKSHTAMVFDDEESAGAFKRFVESRSREAAMAGVTADFFALVEVVADARGV</sequence>
<dbReference type="RefSeq" id="WP_242778081.1">
    <property type="nucleotide sequence ID" value="NZ_JALDAY010000022.1"/>
</dbReference>
<dbReference type="Pfam" id="PF08803">
    <property type="entry name" value="ydhR"/>
    <property type="match status" value="1"/>
</dbReference>
<dbReference type="InterPro" id="IPR011008">
    <property type="entry name" value="Dimeric_a/b-barrel"/>
</dbReference>
<organism evidence="1 2">
    <name type="scientific">Streptomyces cylindrosporus</name>
    <dbReference type="NCBI Taxonomy" id="2927583"/>
    <lineage>
        <taxon>Bacteria</taxon>
        <taxon>Bacillati</taxon>
        <taxon>Actinomycetota</taxon>
        <taxon>Actinomycetes</taxon>
        <taxon>Kitasatosporales</taxon>
        <taxon>Streptomycetaceae</taxon>
        <taxon>Streptomyces</taxon>
    </lineage>
</organism>
<keyword evidence="2" id="KW-1185">Reference proteome</keyword>
<dbReference type="Gene3D" id="3.30.70.100">
    <property type="match status" value="1"/>
</dbReference>
<evidence type="ECO:0000313" key="2">
    <source>
        <dbReference type="Proteomes" id="UP001165269"/>
    </source>
</evidence>
<evidence type="ECO:0000313" key="1">
    <source>
        <dbReference type="EMBL" id="MCI3278900.1"/>
    </source>
</evidence>
<dbReference type="EMBL" id="JALDAY010000022">
    <property type="protein sequence ID" value="MCI3278900.1"/>
    <property type="molecule type" value="Genomic_DNA"/>
</dbReference>
<proteinExistence type="predicted"/>
<dbReference type="InterPro" id="IPR014910">
    <property type="entry name" value="YdhR"/>
</dbReference>
<protein>
    <submittedName>
        <fullName evidence="1">YdhR family protein</fullName>
    </submittedName>
</protein>
<gene>
    <name evidence="1" type="ORF">MQP27_48345</name>
</gene>
<name>A0ABS9YNR9_9ACTN</name>